<keyword evidence="3" id="KW-1185">Reference proteome</keyword>
<organism evidence="2 3">
    <name type="scientific">Diploscapter pachys</name>
    <dbReference type="NCBI Taxonomy" id="2018661"/>
    <lineage>
        <taxon>Eukaryota</taxon>
        <taxon>Metazoa</taxon>
        <taxon>Ecdysozoa</taxon>
        <taxon>Nematoda</taxon>
        <taxon>Chromadorea</taxon>
        <taxon>Rhabditida</taxon>
        <taxon>Rhabditina</taxon>
        <taxon>Rhabditomorpha</taxon>
        <taxon>Rhabditoidea</taxon>
        <taxon>Rhabditidae</taxon>
        <taxon>Diploscapter</taxon>
    </lineage>
</organism>
<dbReference type="AlphaFoldDB" id="A0A2A2LQ74"/>
<accession>A0A2A2LQ74</accession>
<feature type="region of interest" description="Disordered" evidence="1">
    <location>
        <begin position="140"/>
        <end position="164"/>
    </location>
</feature>
<evidence type="ECO:0000313" key="3">
    <source>
        <dbReference type="Proteomes" id="UP000218231"/>
    </source>
</evidence>
<dbReference type="EMBL" id="LIAE01006519">
    <property type="protein sequence ID" value="PAV88392.1"/>
    <property type="molecule type" value="Genomic_DNA"/>
</dbReference>
<evidence type="ECO:0000313" key="2">
    <source>
        <dbReference type="EMBL" id="PAV88392.1"/>
    </source>
</evidence>
<comment type="caution">
    <text evidence="2">The sequence shown here is derived from an EMBL/GenBank/DDBJ whole genome shotgun (WGS) entry which is preliminary data.</text>
</comment>
<feature type="compositionally biased region" description="Basic and acidic residues" evidence="1">
    <location>
        <begin position="194"/>
        <end position="206"/>
    </location>
</feature>
<proteinExistence type="predicted"/>
<name>A0A2A2LQ74_9BILA</name>
<sequence>MQERCRILVEVPVELASNVEIYLRSLQSISHMSCNRSIDNLAVSILEHHDIPAKESTSAKIAKRDKIFYYVEHGPCTTSHMIAEELNDCTVNFVYSIKDFFKKYTLKTDEQSSSSSNYKFEESLNHSSVNSILESIVKREEQMQTDHESNEYSTASGDRSSTQFAEPDSSLFYDIQRSATVYANETLNESETFDFDHYSPQDESNERRHRGTKTGHELKKGYIQCKMCNLVLKGTNLYDHAKSHYTKVRFTCTTQDCTYASPFRSCISRHTKRIHGITRGGFKDNWTKADFKDYGEFAESLEITI</sequence>
<evidence type="ECO:0000256" key="1">
    <source>
        <dbReference type="SAM" id="MobiDB-lite"/>
    </source>
</evidence>
<feature type="compositionally biased region" description="Polar residues" evidence="1">
    <location>
        <begin position="151"/>
        <end position="164"/>
    </location>
</feature>
<gene>
    <name evidence="2" type="ORF">WR25_05986</name>
</gene>
<feature type="compositionally biased region" description="Basic and acidic residues" evidence="1">
    <location>
        <begin position="140"/>
        <end position="150"/>
    </location>
</feature>
<reference evidence="2 3" key="1">
    <citation type="journal article" date="2017" name="Curr. Biol.">
        <title>Genome architecture and evolution of a unichromosomal asexual nematode.</title>
        <authorList>
            <person name="Fradin H."/>
            <person name="Zegar C."/>
            <person name="Gutwein M."/>
            <person name="Lucas J."/>
            <person name="Kovtun M."/>
            <person name="Corcoran D."/>
            <person name="Baugh L.R."/>
            <person name="Kiontke K."/>
            <person name="Gunsalus K."/>
            <person name="Fitch D.H."/>
            <person name="Piano F."/>
        </authorList>
    </citation>
    <scope>NUCLEOTIDE SEQUENCE [LARGE SCALE GENOMIC DNA]</scope>
    <source>
        <strain evidence="2">PF1309</strain>
    </source>
</reference>
<feature type="region of interest" description="Disordered" evidence="1">
    <location>
        <begin position="193"/>
        <end position="213"/>
    </location>
</feature>
<dbReference type="Proteomes" id="UP000218231">
    <property type="component" value="Unassembled WGS sequence"/>
</dbReference>
<protein>
    <submittedName>
        <fullName evidence="2">Uncharacterized protein</fullName>
    </submittedName>
</protein>